<dbReference type="Proteomes" id="UP000632740">
    <property type="component" value="Unassembled WGS sequence"/>
</dbReference>
<dbReference type="InterPro" id="IPR058502">
    <property type="entry name" value="PLL-like_beta-prop"/>
</dbReference>
<feature type="domain" description="PLL-like beta propeller" evidence="1">
    <location>
        <begin position="4"/>
        <end position="186"/>
    </location>
</feature>
<dbReference type="Gene3D" id="2.120.10.70">
    <property type="entry name" value="Fucose-specific lectin"/>
    <property type="match status" value="1"/>
</dbReference>
<proteinExistence type="predicted"/>
<dbReference type="AlphaFoldDB" id="A0A919U1J3"/>
<dbReference type="EMBL" id="BONK01000003">
    <property type="protein sequence ID" value="GIG20214.1"/>
    <property type="molecule type" value="Genomic_DNA"/>
</dbReference>
<accession>A0A919U1J3</accession>
<comment type="caution">
    <text evidence="2">The sequence shown here is derived from an EMBL/GenBank/DDBJ whole genome shotgun (WGS) entry which is preliminary data.</text>
</comment>
<protein>
    <recommendedName>
        <fullName evidence="1">PLL-like beta propeller domain-containing protein</fullName>
    </recommendedName>
</protein>
<dbReference type="SUPFAM" id="SSF89372">
    <property type="entry name" value="Fucose-specific lectin"/>
    <property type="match status" value="1"/>
</dbReference>
<keyword evidence="3" id="KW-1185">Reference proteome</keyword>
<evidence type="ECO:0000313" key="2">
    <source>
        <dbReference type="EMBL" id="GIG20214.1"/>
    </source>
</evidence>
<sequence length="446" mass="48032">MIIDWTDFEPLGTEKLNSAPGVCVTAAGSISVYASVGPELELWYGSLLDGHVWSGLRLLDSEPIVSAPGVVARTPGSRDLFVRRPGYQLGHKAYDINIGWSPYEPVGPELFTNTTPAVCSRSTDRIDVFVRSATDHSLFILAFDGKRWLVATQLETDQLPAAPAATSRGSGRMDVVFQGSDNALWHKSFAANTWSASTRINSGITSSGPSICTASPTTLDVFVRRSDNAIWQTSFDGKWSGYEPIGTETVATAPAAVWANGKVHVFAAGQARGLLHKVGTPVPATSTQGDWRWCSKCQSLFFGGQQATSRCPVGDAHASQGQSHSGNYTLPFGVPATARRQRDWRWCDKCQGLFWGPGVNDSHCSAGGRHATANETGSYDYCLPHSLPISPRRQDDWRWCNRCQGLFWGPGVGSSHCAAGGAHTPPEQSGSSDYCLPHEASRTALV</sequence>
<dbReference type="Pfam" id="PF26607">
    <property type="entry name" value="DUF8189"/>
    <property type="match status" value="1"/>
</dbReference>
<gene>
    <name evidence="2" type="ORF">Cch01nite_09380</name>
</gene>
<organism evidence="2 3">
    <name type="scientific">Cellulomonas chitinilytica</name>
    <dbReference type="NCBI Taxonomy" id="398759"/>
    <lineage>
        <taxon>Bacteria</taxon>
        <taxon>Bacillati</taxon>
        <taxon>Actinomycetota</taxon>
        <taxon>Actinomycetes</taxon>
        <taxon>Micrococcales</taxon>
        <taxon>Cellulomonadaceae</taxon>
        <taxon>Cellulomonas</taxon>
    </lineage>
</organism>
<dbReference type="RefSeq" id="WP_203749304.1">
    <property type="nucleotide sequence ID" value="NZ_BONK01000003.1"/>
</dbReference>
<evidence type="ECO:0000259" key="1">
    <source>
        <dbReference type="Pfam" id="PF26607"/>
    </source>
</evidence>
<reference evidence="2" key="1">
    <citation type="submission" date="2021-01" db="EMBL/GenBank/DDBJ databases">
        <title>Whole genome shotgun sequence of Cellulomonas chitinilytica NBRC 110799.</title>
        <authorList>
            <person name="Komaki H."/>
            <person name="Tamura T."/>
        </authorList>
    </citation>
    <scope>NUCLEOTIDE SEQUENCE</scope>
    <source>
        <strain evidence="2">NBRC 110799</strain>
    </source>
</reference>
<name>A0A919U1J3_9CELL</name>
<evidence type="ECO:0000313" key="3">
    <source>
        <dbReference type="Proteomes" id="UP000632740"/>
    </source>
</evidence>